<keyword evidence="6" id="KW-1185">Reference proteome</keyword>
<comment type="caution">
    <text evidence="4">The sequence shown here is derived from an EMBL/GenBank/DDBJ whole genome shotgun (WGS) entry which is preliminary data.</text>
</comment>
<reference evidence="3" key="4">
    <citation type="submission" date="2024-05" db="EMBL/GenBank/DDBJ databases">
        <authorList>
            <person name="Sun Q."/>
            <person name="Zhou Y."/>
        </authorList>
    </citation>
    <scope>NUCLEOTIDE SEQUENCE</scope>
    <source>
        <strain evidence="3">CGMCC 4.5581</strain>
    </source>
</reference>
<dbReference type="EMBL" id="JAAMPA010000001">
    <property type="protein sequence ID" value="NIH66619.1"/>
    <property type="molecule type" value="Genomic_DNA"/>
</dbReference>
<dbReference type="RefSeq" id="WP_166754181.1">
    <property type="nucleotide sequence ID" value="NZ_BAABJU010000001.1"/>
</dbReference>
<sequence length="406" mass="41199">MSRPPRLALSALTGVLLVAGCGSGGPGAADDTSDDAAAPSPSGGHGYVEGAAELTEPQLQLAYLDGAGSVHALDLLTEEQAELGSVGEVSSVATDGRFLFAASEAAGELTVVDTGTWTVDHGDHVHYYRAPAQVVGRLDWSGEVRVASSETLTALFSPDTGTGVVLDRAALGQGEVEEVASVGGEPHDGALVPLGNWLVATTADSVVGLDAEGEPLPGGGAECADPRGGHPTRVGVVVSCADGAVLATGGGDTIAFERIPYPEPVAEGERAAGLDNRAGRPSVAAPAGQRGVWVLDSRARSWQLVPTDTPWVHAVAADDADDRVVGVDAAGRVVVLTPEGGAVAATEPLLPVDRLAEVDLQVDADRAYVNVPGGDRLIEVDYADGARVARTFATEVEPAHLAETGL</sequence>
<dbReference type="PROSITE" id="PS51257">
    <property type="entry name" value="PROKAR_LIPOPROTEIN"/>
    <property type="match status" value="1"/>
</dbReference>
<proteinExistence type="predicted"/>
<protein>
    <submittedName>
        <fullName evidence="3">Lipoprotein</fullName>
    </submittedName>
</protein>
<keyword evidence="2" id="KW-0732">Signal</keyword>
<evidence type="ECO:0000313" key="6">
    <source>
        <dbReference type="Proteomes" id="UP000648663"/>
    </source>
</evidence>
<dbReference type="EMBL" id="BMMI01000001">
    <property type="protein sequence ID" value="GGL47752.1"/>
    <property type="molecule type" value="Genomic_DNA"/>
</dbReference>
<dbReference type="AlphaFoldDB" id="A0A846LT33"/>
<evidence type="ECO:0000256" key="2">
    <source>
        <dbReference type="SAM" id="SignalP"/>
    </source>
</evidence>
<organism evidence="4 5">
    <name type="scientific">Modestobacter marinus</name>
    <dbReference type="NCBI Taxonomy" id="477641"/>
    <lineage>
        <taxon>Bacteria</taxon>
        <taxon>Bacillati</taxon>
        <taxon>Actinomycetota</taxon>
        <taxon>Actinomycetes</taxon>
        <taxon>Geodermatophilales</taxon>
        <taxon>Geodermatophilaceae</taxon>
        <taxon>Modestobacter</taxon>
    </lineage>
</organism>
<reference evidence="6" key="2">
    <citation type="journal article" date="2019" name="Int. J. Syst. Evol. Microbiol.">
        <title>The Global Catalogue of Microorganisms (GCM) 10K type strain sequencing project: providing services to taxonomists for standard genome sequencing and annotation.</title>
        <authorList>
            <consortium name="The Broad Institute Genomics Platform"/>
            <consortium name="The Broad Institute Genome Sequencing Center for Infectious Disease"/>
            <person name="Wu L."/>
            <person name="Ma J."/>
        </authorList>
    </citation>
    <scope>NUCLEOTIDE SEQUENCE [LARGE SCALE GENOMIC DNA]</scope>
    <source>
        <strain evidence="6">CGMCC 4.5581</strain>
    </source>
</reference>
<reference evidence="4 5" key="3">
    <citation type="submission" date="2020-02" db="EMBL/GenBank/DDBJ databases">
        <title>Sequencing the genomes of 1000 actinobacteria strains.</title>
        <authorList>
            <person name="Klenk H.-P."/>
        </authorList>
    </citation>
    <scope>NUCLEOTIDE SEQUENCE [LARGE SCALE GENOMIC DNA]</scope>
    <source>
        <strain evidence="4 5">DSM 45201</strain>
    </source>
</reference>
<feature type="signal peptide" evidence="2">
    <location>
        <begin position="1"/>
        <end position="28"/>
    </location>
</feature>
<dbReference type="InterPro" id="IPR015943">
    <property type="entry name" value="WD40/YVTN_repeat-like_dom_sf"/>
</dbReference>
<dbReference type="Gene3D" id="2.130.10.10">
    <property type="entry name" value="YVTN repeat-like/Quinoprotein amine dehydrogenase"/>
    <property type="match status" value="2"/>
</dbReference>
<evidence type="ECO:0000313" key="4">
    <source>
        <dbReference type="EMBL" id="NIH66619.1"/>
    </source>
</evidence>
<dbReference type="InterPro" id="IPR011044">
    <property type="entry name" value="Quino_amine_DH_bsu"/>
</dbReference>
<reference evidence="3" key="1">
    <citation type="journal article" date="2014" name="Int. J. Syst. Evol. Microbiol.">
        <title>Complete genome of a new Firmicutes species belonging to the dominant human colonic microbiota ('Ruminococcus bicirculans') reveals two chromosomes and a selective capacity to utilize plant glucans.</title>
        <authorList>
            <consortium name="NISC Comparative Sequencing Program"/>
            <person name="Wegmann U."/>
            <person name="Louis P."/>
            <person name="Goesmann A."/>
            <person name="Henrissat B."/>
            <person name="Duncan S.H."/>
            <person name="Flint H.J."/>
        </authorList>
    </citation>
    <scope>NUCLEOTIDE SEQUENCE</scope>
    <source>
        <strain evidence="3">CGMCC 4.5581</strain>
    </source>
</reference>
<gene>
    <name evidence="4" type="ORF">FB380_001065</name>
    <name evidence="3" type="ORF">GCM10011589_00340</name>
</gene>
<keyword evidence="3" id="KW-0449">Lipoprotein</keyword>
<evidence type="ECO:0000256" key="1">
    <source>
        <dbReference type="SAM" id="MobiDB-lite"/>
    </source>
</evidence>
<evidence type="ECO:0000313" key="3">
    <source>
        <dbReference type="EMBL" id="GGL47752.1"/>
    </source>
</evidence>
<dbReference type="Proteomes" id="UP000552836">
    <property type="component" value="Unassembled WGS sequence"/>
</dbReference>
<dbReference type="Proteomes" id="UP000648663">
    <property type="component" value="Unassembled WGS sequence"/>
</dbReference>
<accession>A0A846LT33</accession>
<feature type="region of interest" description="Disordered" evidence="1">
    <location>
        <begin position="24"/>
        <end position="46"/>
    </location>
</feature>
<feature type="chain" id="PRO_5032851256" evidence="2">
    <location>
        <begin position="29"/>
        <end position="406"/>
    </location>
</feature>
<name>A0A846LT33_9ACTN</name>
<dbReference type="SUPFAM" id="SSF50969">
    <property type="entry name" value="YVTN repeat-like/Quinoprotein amine dehydrogenase"/>
    <property type="match status" value="1"/>
</dbReference>
<evidence type="ECO:0000313" key="5">
    <source>
        <dbReference type="Proteomes" id="UP000552836"/>
    </source>
</evidence>